<sequence>MEGRMNLEIGSKDMDVESKNLKVEDPLPSSEMDIDEPGFAKSADVGANSGSSKERPLTPRDSKTCKVSVAKKPRSVSTDFGDELDLELGSGERDPARQQDRKLSRQDRVELSRLFQHAEELYAIVALIKRMVSAGANDFTRVALRTSFLASCVSACRGRTTSLSDAVSFMGQKLHERLQESHGNEVLKAEASAKVHKFTEWALKCIGLHSRVRESKGRGNHGTIIEVQLQLSACKTFLNIADNDLTGKDFTEAFDAACFPLTLFSSTFDQGWSSGISATAIQGLLELFLESGAHNVNQCFLEAARYGSTELVRILLQLIPLLEQMNYTLNCTSSVRHFSSYLD</sequence>
<reference evidence="3" key="1">
    <citation type="journal article" date="2012" name="Nature">
        <title>A physical, genetic and functional sequence assembly of the barley genome.</title>
        <authorList>
            <consortium name="The International Barley Genome Sequencing Consortium"/>
            <person name="Mayer K.F."/>
            <person name="Waugh R."/>
            <person name="Brown J.W."/>
            <person name="Schulman A."/>
            <person name="Langridge P."/>
            <person name="Platzer M."/>
            <person name="Fincher G.B."/>
            <person name="Muehlbauer G.J."/>
            <person name="Sato K."/>
            <person name="Close T.J."/>
            <person name="Wise R.P."/>
            <person name="Stein N."/>
        </authorList>
    </citation>
    <scope>NUCLEOTIDE SEQUENCE [LARGE SCALE GENOMIC DNA]</scope>
    <source>
        <strain evidence="3">cv. Morex</strain>
    </source>
</reference>
<organism evidence="2 3">
    <name type="scientific">Hordeum vulgare subsp. vulgare</name>
    <name type="common">Domesticated barley</name>
    <dbReference type="NCBI Taxonomy" id="112509"/>
    <lineage>
        <taxon>Eukaryota</taxon>
        <taxon>Viridiplantae</taxon>
        <taxon>Streptophyta</taxon>
        <taxon>Embryophyta</taxon>
        <taxon>Tracheophyta</taxon>
        <taxon>Spermatophyta</taxon>
        <taxon>Magnoliopsida</taxon>
        <taxon>Liliopsida</taxon>
        <taxon>Poales</taxon>
        <taxon>Poaceae</taxon>
        <taxon>BOP clade</taxon>
        <taxon>Pooideae</taxon>
        <taxon>Triticodae</taxon>
        <taxon>Triticeae</taxon>
        <taxon>Hordeinae</taxon>
        <taxon>Hordeum</taxon>
    </lineage>
</organism>
<dbReference type="Proteomes" id="UP000011116">
    <property type="component" value="Chromosome 5H"/>
</dbReference>
<evidence type="ECO:0000256" key="1">
    <source>
        <dbReference type="SAM" id="MobiDB-lite"/>
    </source>
</evidence>
<feature type="compositionally biased region" description="Basic and acidic residues" evidence="1">
    <location>
        <begin position="1"/>
        <end position="25"/>
    </location>
</feature>
<protein>
    <submittedName>
        <fullName evidence="2">Uncharacterized protein</fullName>
    </submittedName>
</protein>
<dbReference type="PANTHER" id="PTHR36024">
    <property type="entry name" value="ANKYRIN REPEAT PROTEIN SKIP35"/>
    <property type="match status" value="1"/>
</dbReference>
<accession>A0A8I6XJQ9</accession>
<dbReference type="EnsemblPlants" id="HORVU.MOREX.r3.5HG0425910.1">
    <property type="protein sequence ID" value="HORVU.MOREX.r3.5HG0425910.1"/>
    <property type="gene ID" value="HORVU.MOREX.r3.5HG0425910"/>
</dbReference>
<dbReference type="InterPro" id="IPR044956">
    <property type="entry name" value="SKIP35"/>
</dbReference>
<evidence type="ECO:0000313" key="3">
    <source>
        <dbReference type="Proteomes" id="UP000011116"/>
    </source>
</evidence>
<feature type="compositionally biased region" description="Basic and acidic residues" evidence="1">
    <location>
        <begin position="90"/>
        <end position="105"/>
    </location>
</feature>
<feature type="compositionally biased region" description="Basic and acidic residues" evidence="1">
    <location>
        <begin position="52"/>
        <end position="64"/>
    </location>
</feature>
<proteinExistence type="predicted"/>
<dbReference type="AlphaFoldDB" id="A0A8I6XJQ9"/>
<keyword evidence="3" id="KW-1185">Reference proteome</keyword>
<dbReference type="PANTHER" id="PTHR36024:SF1">
    <property type="entry name" value="OS11G0246900 PROTEIN"/>
    <property type="match status" value="1"/>
</dbReference>
<dbReference type="Gramene" id="HORVU.MOREX.r3.5HG0425910.1">
    <property type="protein sequence ID" value="HORVU.MOREX.r3.5HG0425910.1"/>
    <property type="gene ID" value="HORVU.MOREX.r3.5HG0425910"/>
</dbReference>
<reference evidence="2" key="2">
    <citation type="submission" date="2020-10" db="EMBL/GenBank/DDBJ databases">
        <authorList>
            <person name="Scholz U."/>
            <person name="Mascher M."/>
            <person name="Fiebig A."/>
        </authorList>
    </citation>
    <scope>NUCLEOTIDE SEQUENCE [LARGE SCALE GENOMIC DNA]</scope>
    <source>
        <strain evidence="2">cv. Morex</strain>
    </source>
</reference>
<evidence type="ECO:0000313" key="2">
    <source>
        <dbReference type="EnsemblPlants" id="HORVU.MOREX.r3.5HG0425910.1"/>
    </source>
</evidence>
<reference evidence="2" key="3">
    <citation type="submission" date="2022-01" db="UniProtKB">
        <authorList>
            <consortium name="EnsemblPlants"/>
        </authorList>
    </citation>
    <scope>IDENTIFICATION</scope>
    <source>
        <strain evidence="2">subsp. vulgare</strain>
    </source>
</reference>
<feature type="region of interest" description="Disordered" evidence="1">
    <location>
        <begin position="1"/>
        <end position="105"/>
    </location>
</feature>
<name>A0A8I6XJQ9_HORVV</name>